<feature type="domain" description="DNA methylase adenine-specific" evidence="2">
    <location>
        <begin position="78"/>
        <end position="281"/>
    </location>
</feature>
<evidence type="ECO:0000313" key="3">
    <source>
        <dbReference type="EMBL" id="RYQ26446.1"/>
    </source>
</evidence>
<dbReference type="Pfam" id="PF02384">
    <property type="entry name" value="N6_Mtase"/>
    <property type="match status" value="1"/>
</dbReference>
<dbReference type="GO" id="GO:0032259">
    <property type="term" value="P:methylation"/>
    <property type="evidence" value="ECO:0007669"/>
    <property type="project" value="InterPro"/>
</dbReference>
<dbReference type="GO" id="GO:0003677">
    <property type="term" value="F:DNA binding"/>
    <property type="evidence" value="ECO:0007669"/>
    <property type="project" value="InterPro"/>
</dbReference>
<keyword evidence="3" id="KW-0347">Helicase</keyword>
<dbReference type="GO" id="GO:0009307">
    <property type="term" value="P:DNA restriction-modification system"/>
    <property type="evidence" value="ECO:0007669"/>
    <property type="project" value="UniProtKB-KW"/>
</dbReference>
<dbReference type="SUPFAM" id="SSF53335">
    <property type="entry name" value="S-adenosyl-L-methionine-dependent methyltransferases"/>
    <property type="match status" value="1"/>
</dbReference>
<dbReference type="GO" id="GO:0004386">
    <property type="term" value="F:helicase activity"/>
    <property type="evidence" value="ECO:0007669"/>
    <property type="project" value="UniProtKB-KW"/>
</dbReference>
<dbReference type="Proteomes" id="UP000292535">
    <property type="component" value="Unassembled WGS sequence"/>
</dbReference>
<organism evidence="3 4">
    <name type="scientific">Bifidobacterium pseudolongum subsp. globosum</name>
    <dbReference type="NCBI Taxonomy" id="1690"/>
    <lineage>
        <taxon>Bacteria</taxon>
        <taxon>Bacillati</taxon>
        <taxon>Actinomycetota</taxon>
        <taxon>Actinomycetes</taxon>
        <taxon>Bifidobacteriales</taxon>
        <taxon>Bifidobacteriaceae</taxon>
        <taxon>Bifidobacterium</taxon>
    </lineage>
</organism>
<comment type="caution">
    <text evidence="3">The sequence shown here is derived from an EMBL/GenBank/DDBJ whole genome shotgun (WGS) entry which is preliminary data.</text>
</comment>
<keyword evidence="3" id="KW-0378">Hydrolase</keyword>
<keyword evidence="3" id="KW-0547">Nucleotide-binding</keyword>
<dbReference type="GO" id="GO:0008170">
    <property type="term" value="F:N-methyltransferase activity"/>
    <property type="evidence" value="ECO:0007669"/>
    <property type="project" value="InterPro"/>
</dbReference>
<name>A0A4Q5ADW4_9BIFI</name>
<accession>A0A4Q5ADW4</accession>
<reference evidence="3 4" key="1">
    <citation type="submission" date="2018-12" db="EMBL/GenBank/DDBJ databases">
        <title>Unveiling genomic diversity among members of the Bifidobacterium pseudolongum species, a widely distributed gut commensal of the animal kingdom.</title>
        <authorList>
            <person name="Lugli G.A."/>
            <person name="Duranti S."/>
            <person name="Albert K."/>
            <person name="Mancabelli L."/>
            <person name="Napoli S."/>
            <person name="Viappiani A."/>
            <person name="Anzalone R."/>
            <person name="Longhi G."/>
            <person name="Milani C."/>
            <person name="Turroni F."/>
            <person name="Alessandri G."/>
            <person name="Sela D.A."/>
            <person name="Van Sinderen D."/>
            <person name="Ventura M."/>
        </authorList>
    </citation>
    <scope>NUCLEOTIDE SEQUENCE [LARGE SCALE GENOMIC DNA]</scope>
    <source>
        <strain evidence="3 4">2032B</strain>
    </source>
</reference>
<protein>
    <submittedName>
        <fullName evidence="3">DNA helicase restriction enzyme type III Res subunit</fullName>
    </submittedName>
</protein>
<keyword evidence="3" id="KW-0067">ATP-binding</keyword>
<sequence>MLDLSVLLACHELVRPITEASLEDTDVVRRNRVLRTVHGILDLLHEKGMRVSLPSDLSGEYERAIDRIHVASPGKERTDLMRRLYEGFMRAVSPGISDSMGVVYTPVEIVDAQLHMIRRVLERDFDTTFSDPRVNVMDGFAGTGIHFCRLVEDPTLITDEGLEDRYLHGLRANEIIPFSASLAAAGIEAAYQRRTGTYAPFSGCRAADTLDDVSPQREDDGMIRVIVGNPPYGTEFAGTHPRLERRAMATYEPPANGARNGFLAALRWASDHIGSQGVICFVTTARWIREPSYTRMRARLADEFDDIYVLDLRGDNEYHRSDRQHLRQEGGNVFDQRTRSPIAITVLSRKQQCHGQAGIHYGVCGPYLTARDKKRFLGHIVEEDPLWSKRSWDE</sequence>
<dbReference type="AlphaFoldDB" id="A0A4Q5ADW4"/>
<evidence type="ECO:0000313" key="4">
    <source>
        <dbReference type="Proteomes" id="UP000292535"/>
    </source>
</evidence>
<evidence type="ECO:0000256" key="1">
    <source>
        <dbReference type="ARBA" id="ARBA00022747"/>
    </source>
</evidence>
<dbReference type="EMBL" id="RYUQ01000002">
    <property type="protein sequence ID" value="RYQ26446.1"/>
    <property type="molecule type" value="Genomic_DNA"/>
</dbReference>
<dbReference type="PROSITE" id="PS00092">
    <property type="entry name" value="N6_MTASE"/>
    <property type="match status" value="1"/>
</dbReference>
<dbReference type="InterPro" id="IPR002052">
    <property type="entry name" value="DNA_methylase_N6_adenine_CS"/>
</dbReference>
<keyword evidence="1" id="KW-0680">Restriction system</keyword>
<dbReference type="InterPro" id="IPR003356">
    <property type="entry name" value="DNA_methylase_A-5"/>
</dbReference>
<gene>
    <name evidence="3" type="ORF">PG2032B_1042</name>
</gene>
<dbReference type="Gene3D" id="3.40.50.150">
    <property type="entry name" value="Vaccinia Virus protein VP39"/>
    <property type="match status" value="1"/>
</dbReference>
<proteinExistence type="predicted"/>
<dbReference type="InterPro" id="IPR029063">
    <property type="entry name" value="SAM-dependent_MTases_sf"/>
</dbReference>
<evidence type="ECO:0000259" key="2">
    <source>
        <dbReference type="Pfam" id="PF02384"/>
    </source>
</evidence>